<dbReference type="Pfam" id="PF01523">
    <property type="entry name" value="PmbA_TldD_1st"/>
    <property type="match status" value="1"/>
</dbReference>
<dbReference type="SUPFAM" id="SSF111283">
    <property type="entry name" value="Putative modulator of DNA gyrase, PmbA/TldD"/>
    <property type="match status" value="1"/>
</dbReference>
<evidence type="ECO:0000259" key="4">
    <source>
        <dbReference type="Pfam" id="PF19290"/>
    </source>
</evidence>
<dbReference type="InterPro" id="IPR047657">
    <property type="entry name" value="PmbA"/>
</dbReference>
<dbReference type="EMBL" id="FOPU01000005">
    <property type="protein sequence ID" value="SFH27273.1"/>
    <property type="molecule type" value="Genomic_DNA"/>
</dbReference>
<dbReference type="AlphaFoldDB" id="A0A1I2YNR5"/>
<dbReference type="InterPro" id="IPR002510">
    <property type="entry name" value="Metalloprtase-TldD/E_N"/>
</dbReference>
<dbReference type="PANTHER" id="PTHR43421:SF1">
    <property type="entry name" value="METALLOPROTEASE PMBA"/>
    <property type="match status" value="1"/>
</dbReference>
<dbReference type="OrthoDB" id="9803618at2"/>
<name>A0A1I2YNR5_9RHOB</name>
<dbReference type="GO" id="GO:0008237">
    <property type="term" value="F:metallopeptidase activity"/>
    <property type="evidence" value="ECO:0007669"/>
    <property type="project" value="InterPro"/>
</dbReference>
<comment type="similarity">
    <text evidence="1">Belongs to the peptidase U62 family.</text>
</comment>
<dbReference type="Proteomes" id="UP000183635">
    <property type="component" value="Unassembled WGS sequence"/>
</dbReference>
<keyword evidence="6" id="KW-1185">Reference proteome</keyword>
<dbReference type="Pfam" id="PF19289">
    <property type="entry name" value="PmbA_TldD_3rd"/>
    <property type="match status" value="1"/>
</dbReference>
<protein>
    <submittedName>
        <fullName evidence="5">PmbA protein</fullName>
    </submittedName>
</protein>
<feature type="domain" description="Metalloprotease TldD/E central" evidence="4">
    <location>
        <begin position="121"/>
        <end position="225"/>
    </location>
</feature>
<evidence type="ECO:0000313" key="5">
    <source>
        <dbReference type="EMBL" id="SFH27273.1"/>
    </source>
</evidence>
<dbReference type="STRING" id="34004.SAMN04488021_10551"/>
<dbReference type="Pfam" id="PF19290">
    <property type="entry name" value="PmbA_TldD_2nd"/>
    <property type="match status" value="1"/>
</dbReference>
<dbReference type="InterPro" id="IPR045569">
    <property type="entry name" value="Metalloprtase-TldD/E_C"/>
</dbReference>
<dbReference type="PANTHER" id="PTHR43421">
    <property type="entry name" value="METALLOPROTEASE PMBA"/>
    <property type="match status" value="1"/>
</dbReference>
<feature type="domain" description="Metalloprotease TldD/E N-terminal" evidence="2">
    <location>
        <begin position="33"/>
        <end position="90"/>
    </location>
</feature>
<reference evidence="5 6" key="1">
    <citation type="submission" date="2016-10" db="EMBL/GenBank/DDBJ databases">
        <authorList>
            <person name="de Groot N.N."/>
        </authorList>
    </citation>
    <scope>NUCLEOTIDE SEQUENCE [LARGE SCALE GENOMIC DNA]</scope>
    <source>
        <strain evidence="5 6">DSM 8537</strain>
    </source>
</reference>
<dbReference type="RefSeq" id="WP_074966437.1">
    <property type="nucleotide sequence ID" value="NZ_CBCRYP010000017.1"/>
</dbReference>
<dbReference type="InterPro" id="IPR045570">
    <property type="entry name" value="Metalloprtase-TldD/E_cen_dom"/>
</dbReference>
<evidence type="ECO:0000256" key="1">
    <source>
        <dbReference type="ARBA" id="ARBA00005836"/>
    </source>
</evidence>
<dbReference type="GO" id="GO:0006508">
    <property type="term" value="P:proteolysis"/>
    <property type="evidence" value="ECO:0007669"/>
    <property type="project" value="InterPro"/>
</dbReference>
<feature type="domain" description="Metalloprotease TldD/E C-terminal" evidence="3">
    <location>
        <begin position="233"/>
        <end position="449"/>
    </location>
</feature>
<sequence>MSEFLELQALTDRLLTAARKAGADQADAVALEAAAVSVDVRGGRLEHAERAEGVEIGLRVLIGGRQACVSASDRSDRTIGEMAARAVAMAREAPVDDNLGLAEPGQLTRDTDSGRLELFDPGPEPSPEELQDLALRAEAAALAVEGVSQIESAGASHSRRRMWIAGSNGFSAGYGRSGHGLSAVVITGEGLGMERDWAGESRVHAADMPAPEEIGRLAGERTVARRGARKPPTGAFPILYDERVSGGLIGHLVGAANGSAVARGASWLRDTLGEQVLPKGFDLLENPHLPRHGSSRVFDAEGLATAPRLLVRDGVLQGWTLDLATGRKLGMRSTANAMRGAGSPPSPGVTNLELTAGSRTRDELIREMGRGLLVTSMLGASVNATTGDYSRGAGGFWVENGEIAYAVNECTIAGNLRDMLLRLTAANDAPEWRGMRVPSLLVEGMTLAGA</sequence>
<dbReference type="InterPro" id="IPR035068">
    <property type="entry name" value="TldD/PmbA_N"/>
</dbReference>
<dbReference type="Gene3D" id="3.30.2290.10">
    <property type="entry name" value="PmbA/TldD superfamily"/>
    <property type="match status" value="1"/>
</dbReference>
<evidence type="ECO:0000259" key="3">
    <source>
        <dbReference type="Pfam" id="PF19289"/>
    </source>
</evidence>
<evidence type="ECO:0000259" key="2">
    <source>
        <dbReference type="Pfam" id="PF01523"/>
    </source>
</evidence>
<organism evidence="5 6">
    <name type="scientific">Paracoccus aminovorans</name>
    <dbReference type="NCBI Taxonomy" id="34004"/>
    <lineage>
        <taxon>Bacteria</taxon>
        <taxon>Pseudomonadati</taxon>
        <taxon>Pseudomonadota</taxon>
        <taxon>Alphaproteobacteria</taxon>
        <taxon>Rhodobacterales</taxon>
        <taxon>Paracoccaceae</taxon>
        <taxon>Paracoccus</taxon>
    </lineage>
</organism>
<dbReference type="GO" id="GO:0005829">
    <property type="term" value="C:cytosol"/>
    <property type="evidence" value="ECO:0007669"/>
    <property type="project" value="TreeGrafter"/>
</dbReference>
<gene>
    <name evidence="5" type="ORF">SAMN04488021_10551</name>
</gene>
<accession>A0A1I2YNR5</accession>
<evidence type="ECO:0000313" key="6">
    <source>
        <dbReference type="Proteomes" id="UP000183635"/>
    </source>
</evidence>
<dbReference type="InterPro" id="IPR036059">
    <property type="entry name" value="TldD/PmbA_sf"/>
</dbReference>
<proteinExistence type="inferred from homology"/>